<proteinExistence type="predicted"/>
<protein>
    <submittedName>
        <fullName evidence="4">Transglutaminase-like domain-containing protein</fullName>
    </submittedName>
</protein>
<reference evidence="4 5" key="1">
    <citation type="submission" date="2023-11" db="EMBL/GenBank/DDBJ databases">
        <title>Draft genome sequence of Microbacterium arthrosphaerae JCM 30492.</title>
        <authorList>
            <person name="Zhang G."/>
            <person name="Ding Y."/>
        </authorList>
    </citation>
    <scope>NUCLEOTIDE SEQUENCE [LARGE SCALE GENOMIC DNA]</scope>
    <source>
        <strain evidence="4 5">JCM 30492</strain>
    </source>
</reference>
<dbReference type="InterPro" id="IPR021878">
    <property type="entry name" value="TgpA_N"/>
</dbReference>
<dbReference type="PANTHER" id="PTHR42736">
    <property type="entry name" value="PROTEIN-GLUTAMINE GAMMA-GLUTAMYLTRANSFERASE"/>
    <property type="match status" value="1"/>
</dbReference>
<gene>
    <name evidence="4" type="ORF">R8Z58_12425</name>
</gene>
<dbReference type="InterPro" id="IPR052901">
    <property type="entry name" value="Bact_TGase-like"/>
</dbReference>
<keyword evidence="5" id="KW-1185">Reference proteome</keyword>
<evidence type="ECO:0000313" key="5">
    <source>
        <dbReference type="Proteomes" id="UP001283109"/>
    </source>
</evidence>
<dbReference type="SUPFAM" id="SSF54001">
    <property type="entry name" value="Cysteine proteinases"/>
    <property type="match status" value="1"/>
</dbReference>
<name>A0ABU4H2M8_9MICO</name>
<feature type="transmembrane region" description="Helical" evidence="2">
    <location>
        <begin position="180"/>
        <end position="197"/>
    </location>
</feature>
<organism evidence="4 5">
    <name type="scientific">Microbacterium arthrosphaerae</name>
    <dbReference type="NCBI Taxonomy" id="792652"/>
    <lineage>
        <taxon>Bacteria</taxon>
        <taxon>Bacillati</taxon>
        <taxon>Actinomycetota</taxon>
        <taxon>Actinomycetes</taxon>
        <taxon>Micrococcales</taxon>
        <taxon>Microbacteriaceae</taxon>
        <taxon>Microbacterium</taxon>
    </lineage>
</organism>
<feature type="region of interest" description="Disordered" evidence="1">
    <location>
        <begin position="789"/>
        <end position="842"/>
    </location>
</feature>
<dbReference type="SMART" id="SM00460">
    <property type="entry name" value="TGc"/>
    <property type="match status" value="1"/>
</dbReference>
<dbReference type="InterPro" id="IPR038765">
    <property type="entry name" value="Papain-like_cys_pep_sf"/>
</dbReference>
<evidence type="ECO:0000313" key="4">
    <source>
        <dbReference type="EMBL" id="MDW4573581.1"/>
    </source>
</evidence>
<evidence type="ECO:0000259" key="3">
    <source>
        <dbReference type="SMART" id="SM00460"/>
    </source>
</evidence>
<evidence type="ECO:0000256" key="2">
    <source>
        <dbReference type="SAM" id="Phobius"/>
    </source>
</evidence>
<feature type="domain" description="Transglutaminase-like" evidence="3">
    <location>
        <begin position="513"/>
        <end position="584"/>
    </location>
</feature>
<dbReference type="Proteomes" id="UP001283109">
    <property type="component" value="Unassembled WGS sequence"/>
</dbReference>
<feature type="transmembrane region" description="Helical" evidence="2">
    <location>
        <begin position="203"/>
        <end position="222"/>
    </location>
</feature>
<keyword evidence="2" id="KW-1133">Transmembrane helix</keyword>
<dbReference type="RefSeq" id="WP_318354104.1">
    <property type="nucleotide sequence ID" value="NZ_JAWQEV010000004.1"/>
</dbReference>
<dbReference type="EMBL" id="JAWQEV010000004">
    <property type="protein sequence ID" value="MDW4573581.1"/>
    <property type="molecule type" value="Genomic_DNA"/>
</dbReference>
<sequence length="842" mass="88660">MTAPTSAPSRRAANRARPARTATAAPAASTAKAEALPLRRWILDLSAVAALLLIPVVGFWPTFDGPLYLVAALGALALGMGLAVLGRMFRWGVLLLAGATVLVYLLFGGAFALPHTTVLGFVPTLDTIRQLALGAVLSWKQLLTTVAPVAADGGHLVVPFLLTLVAAVLTTSFALRLRSAAWALVPAAVFLAVEIALGTSQPAVPVVQGVVFGLVAVVWLAIRQAWQPQQAAISVGEGAARRGPAVRRVVMGAAVVVIAGVVGVATSGFAAPSSPRYVLRDVVIPPFDIREFASPLQSFRSYVRDHPDEALFTVSGLPEGARVRLATMDAYNGTVYNVSDEGAGASSAFSPARTNMSADAEGTPATVHVEIGALEGVWMPDAGAVRSVTFDGDRADDLRRTAHYNESTQTGVVTAGLAADDAYTLDTVIPAVPSDEQLGDTAFAPLKLPKQEGVPESLAEIASETTADAATPVEQVRALQLMLSEDGFFSHGLAGQPLSRAGHGAERIATLLGSQQMVGDDEQYATAMALLAREIGIPARVVMGFYPEEDAAGEPVFEATGETLHAWVEVAFDGAGWVPFDPTPPEDQVPSDQTTKPKADPKPQVLQPPPPPQEQVDLPPTVADDRGSEDEDALDLGLLWTILSIGIGALAVLAVLLAPFIVIGVLKAARRRKRRAAERAADRISGGWDELVDRAADYGAPVRPGATRQEDAGVLTAVFAEPRVATLATRADLEVFGPTEPTTDDIEAFWTEVDHIVGDMGRERSLWQRLRARLSIRSLLAGTRFALPPRPVRATPAAADAPTVSPASPDRPESTAAPRAARRTRRAQRTEPPAPSAPQETP</sequence>
<feature type="compositionally biased region" description="Low complexity" evidence="1">
    <location>
        <begin position="1"/>
        <end position="11"/>
    </location>
</feature>
<dbReference type="Gene3D" id="3.10.620.30">
    <property type="match status" value="1"/>
</dbReference>
<feature type="region of interest" description="Disordered" evidence="1">
    <location>
        <begin position="1"/>
        <end position="26"/>
    </location>
</feature>
<dbReference type="Pfam" id="PF11992">
    <property type="entry name" value="TgpA_N"/>
    <property type="match status" value="1"/>
</dbReference>
<feature type="transmembrane region" description="Helical" evidence="2">
    <location>
        <begin position="638"/>
        <end position="666"/>
    </location>
</feature>
<feature type="transmembrane region" description="Helical" evidence="2">
    <location>
        <begin position="156"/>
        <end position="175"/>
    </location>
</feature>
<feature type="region of interest" description="Disordered" evidence="1">
    <location>
        <begin position="579"/>
        <end position="629"/>
    </location>
</feature>
<feature type="transmembrane region" description="Helical" evidence="2">
    <location>
        <begin position="93"/>
        <end position="113"/>
    </location>
</feature>
<accession>A0ABU4H2M8</accession>
<feature type="compositionally biased region" description="Pro residues" evidence="1">
    <location>
        <begin position="832"/>
        <end position="842"/>
    </location>
</feature>
<keyword evidence="2" id="KW-0812">Transmembrane</keyword>
<feature type="transmembrane region" description="Helical" evidence="2">
    <location>
        <begin position="67"/>
        <end position="86"/>
    </location>
</feature>
<feature type="transmembrane region" description="Helical" evidence="2">
    <location>
        <begin position="41"/>
        <end position="61"/>
    </location>
</feature>
<feature type="compositionally biased region" description="Low complexity" evidence="1">
    <location>
        <begin position="792"/>
        <end position="819"/>
    </location>
</feature>
<dbReference type="PANTHER" id="PTHR42736:SF1">
    <property type="entry name" value="PROTEIN-GLUTAMINE GAMMA-GLUTAMYLTRANSFERASE"/>
    <property type="match status" value="1"/>
</dbReference>
<keyword evidence="2" id="KW-0472">Membrane</keyword>
<dbReference type="Pfam" id="PF01841">
    <property type="entry name" value="Transglut_core"/>
    <property type="match status" value="1"/>
</dbReference>
<evidence type="ECO:0000256" key="1">
    <source>
        <dbReference type="SAM" id="MobiDB-lite"/>
    </source>
</evidence>
<dbReference type="InterPro" id="IPR002931">
    <property type="entry name" value="Transglutaminase-like"/>
</dbReference>
<comment type="caution">
    <text evidence="4">The sequence shown here is derived from an EMBL/GenBank/DDBJ whole genome shotgun (WGS) entry which is preliminary data.</text>
</comment>
<feature type="transmembrane region" description="Helical" evidence="2">
    <location>
        <begin position="249"/>
        <end position="271"/>
    </location>
</feature>